<comment type="caution">
    <text evidence="1">The sequence shown here is derived from an EMBL/GenBank/DDBJ whole genome shotgun (WGS) entry which is preliminary data.</text>
</comment>
<gene>
    <name evidence="1" type="ORF">EVAR_9689_1</name>
</gene>
<name>A0A4C1YC38_EUMVA</name>
<proteinExistence type="predicted"/>
<evidence type="ECO:0000313" key="1">
    <source>
        <dbReference type="EMBL" id="GBP72544.1"/>
    </source>
</evidence>
<dbReference type="EMBL" id="BGZK01001149">
    <property type="protein sequence ID" value="GBP72544.1"/>
    <property type="molecule type" value="Genomic_DNA"/>
</dbReference>
<protein>
    <submittedName>
        <fullName evidence="1">Uncharacterized protein</fullName>
    </submittedName>
</protein>
<accession>A0A4C1YC38</accession>
<sequence length="123" mass="13381">MMECDLFLVMRAVFGRGRRRPARCPGAGAAPSVSAPLPGPARRCCIDNYSSLMYMVFGLRRDLPATYSECCVHGGVRCRPAACWMQSGRAARRRAASSPTAGRLLRTNTVNGVMNSSSDFYVV</sequence>
<evidence type="ECO:0000313" key="2">
    <source>
        <dbReference type="Proteomes" id="UP000299102"/>
    </source>
</evidence>
<keyword evidence="2" id="KW-1185">Reference proteome</keyword>
<dbReference type="AlphaFoldDB" id="A0A4C1YC38"/>
<reference evidence="1 2" key="1">
    <citation type="journal article" date="2019" name="Commun. Biol.">
        <title>The bagworm genome reveals a unique fibroin gene that provides high tensile strength.</title>
        <authorList>
            <person name="Kono N."/>
            <person name="Nakamura H."/>
            <person name="Ohtoshi R."/>
            <person name="Tomita M."/>
            <person name="Numata K."/>
            <person name="Arakawa K."/>
        </authorList>
    </citation>
    <scope>NUCLEOTIDE SEQUENCE [LARGE SCALE GENOMIC DNA]</scope>
</reference>
<dbReference type="Proteomes" id="UP000299102">
    <property type="component" value="Unassembled WGS sequence"/>
</dbReference>
<organism evidence="1 2">
    <name type="scientific">Eumeta variegata</name>
    <name type="common">Bagworm moth</name>
    <name type="synonym">Eumeta japonica</name>
    <dbReference type="NCBI Taxonomy" id="151549"/>
    <lineage>
        <taxon>Eukaryota</taxon>
        <taxon>Metazoa</taxon>
        <taxon>Ecdysozoa</taxon>
        <taxon>Arthropoda</taxon>
        <taxon>Hexapoda</taxon>
        <taxon>Insecta</taxon>
        <taxon>Pterygota</taxon>
        <taxon>Neoptera</taxon>
        <taxon>Endopterygota</taxon>
        <taxon>Lepidoptera</taxon>
        <taxon>Glossata</taxon>
        <taxon>Ditrysia</taxon>
        <taxon>Tineoidea</taxon>
        <taxon>Psychidae</taxon>
        <taxon>Oiketicinae</taxon>
        <taxon>Eumeta</taxon>
    </lineage>
</organism>